<dbReference type="AlphaFoldDB" id="A0A266QC50"/>
<dbReference type="InterPro" id="IPR045617">
    <property type="entry name" value="DUF6445"/>
</dbReference>
<dbReference type="Proteomes" id="UP000216101">
    <property type="component" value="Unassembled WGS sequence"/>
</dbReference>
<gene>
    <name evidence="1" type="ORF">CBP51_08005</name>
</gene>
<name>A0A266QC50_9GAMM</name>
<dbReference type="RefSeq" id="WP_094984450.1">
    <property type="nucleotide sequence ID" value="NZ_NHNI01000001.1"/>
</dbReference>
<dbReference type="Pfam" id="PF20043">
    <property type="entry name" value="DUF6445"/>
    <property type="match status" value="1"/>
</dbReference>
<evidence type="ECO:0000313" key="1">
    <source>
        <dbReference type="EMBL" id="OZY86921.1"/>
    </source>
</evidence>
<reference evidence="2" key="1">
    <citation type="submission" date="2017-05" db="EMBL/GenBank/DDBJ databases">
        <authorList>
            <person name="Barney B.M."/>
        </authorList>
    </citation>
    <scope>NUCLEOTIDE SEQUENCE [LARGE SCALE GENOMIC DNA]</scope>
    <source>
        <strain evidence="2">PSBB022</strain>
    </source>
</reference>
<evidence type="ECO:0000313" key="2">
    <source>
        <dbReference type="Proteomes" id="UP000216101"/>
    </source>
</evidence>
<protein>
    <submittedName>
        <fullName evidence="1">Uncharacterized protein</fullName>
    </submittedName>
</protein>
<sequence>MQLHPDFIYRVDWVGDERQPVLVIDNFLSEPLVAVEFCAAHAQFKRADAFYPGLRSPVPEVYLRTIYNNLKQIIYTTFSINDSMVRRVFSDYSMVITPPDQLSLMQCLPHYDSLIASELAAVHYLCGREHGGTSFYRHRDTGFEYVDHNRSATYTEKLTDGINSAPYRQAYMNGSNHLFEQIASYEAVFNRMIIYRCTSLHSGNIAPDFLFDADPRKGRLTINTFIGT</sequence>
<comment type="caution">
    <text evidence="1">The sequence shown here is derived from an EMBL/GenBank/DDBJ whole genome shotgun (WGS) entry which is preliminary data.</text>
</comment>
<accession>A0A266QC50</accession>
<organism evidence="1 2">
    <name type="scientific">Cellvibrio mixtus</name>
    <dbReference type="NCBI Taxonomy" id="39650"/>
    <lineage>
        <taxon>Bacteria</taxon>
        <taxon>Pseudomonadati</taxon>
        <taxon>Pseudomonadota</taxon>
        <taxon>Gammaproteobacteria</taxon>
        <taxon>Cellvibrionales</taxon>
        <taxon>Cellvibrionaceae</taxon>
        <taxon>Cellvibrio</taxon>
    </lineage>
</organism>
<keyword evidence="2" id="KW-1185">Reference proteome</keyword>
<proteinExistence type="predicted"/>
<dbReference type="EMBL" id="NHNI01000001">
    <property type="protein sequence ID" value="OZY86921.1"/>
    <property type="molecule type" value="Genomic_DNA"/>
</dbReference>